<dbReference type="GO" id="GO:0006513">
    <property type="term" value="P:protein monoubiquitination"/>
    <property type="evidence" value="ECO:0007669"/>
    <property type="project" value="InterPro"/>
</dbReference>
<protein>
    <submittedName>
        <fullName evidence="3">E3 ubiquitin-protein ligase rad18</fullName>
    </submittedName>
</protein>
<dbReference type="Pfam" id="PF02037">
    <property type="entry name" value="SAP"/>
    <property type="match status" value="1"/>
</dbReference>
<dbReference type="PANTHER" id="PTHR14134">
    <property type="entry name" value="E3 UBIQUITIN-PROTEIN LIGASE RAD18"/>
    <property type="match status" value="1"/>
</dbReference>
<feature type="region of interest" description="Disordered" evidence="1">
    <location>
        <begin position="278"/>
        <end position="340"/>
    </location>
</feature>
<dbReference type="Gene3D" id="3.30.40.10">
    <property type="entry name" value="Zinc/RING finger domain, C3HC4 (zinc finger)"/>
    <property type="match status" value="1"/>
</dbReference>
<feature type="compositionally biased region" description="Basic and acidic residues" evidence="1">
    <location>
        <begin position="301"/>
        <end position="318"/>
    </location>
</feature>
<dbReference type="GO" id="GO:0006301">
    <property type="term" value="P:DNA damage tolerance"/>
    <property type="evidence" value="ECO:0007669"/>
    <property type="project" value="InterPro"/>
</dbReference>
<evidence type="ECO:0000313" key="3">
    <source>
        <dbReference type="EMBL" id="RSH84519.1"/>
    </source>
</evidence>
<name>A0A427Y087_9TREE</name>
<dbReference type="GO" id="GO:0003697">
    <property type="term" value="F:single-stranded DNA binding"/>
    <property type="evidence" value="ECO:0007669"/>
    <property type="project" value="InterPro"/>
</dbReference>
<dbReference type="STRING" id="105984.A0A427Y087"/>
<dbReference type="RefSeq" id="XP_028477967.1">
    <property type="nucleotide sequence ID" value="XM_028621515.1"/>
</dbReference>
<dbReference type="OrthoDB" id="9049620at2759"/>
<dbReference type="PANTHER" id="PTHR14134:SF2">
    <property type="entry name" value="E3 UBIQUITIN-PROTEIN LIGASE RAD18"/>
    <property type="match status" value="1"/>
</dbReference>
<feature type="region of interest" description="Disordered" evidence="1">
    <location>
        <begin position="96"/>
        <end position="136"/>
    </location>
</feature>
<dbReference type="GO" id="GO:0005634">
    <property type="term" value="C:nucleus"/>
    <property type="evidence" value="ECO:0007669"/>
    <property type="project" value="TreeGrafter"/>
</dbReference>
<dbReference type="AlphaFoldDB" id="A0A427Y087"/>
<gene>
    <name evidence="3" type="primary">RAD18</name>
    <name evidence="3" type="ORF">EHS24_006041</name>
</gene>
<dbReference type="GeneID" id="39590584"/>
<feature type="compositionally biased region" description="Basic and acidic residues" evidence="1">
    <location>
        <begin position="280"/>
        <end position="291"/>
    </location>
</feature>
<sequence length="340" mass="37513">MDLSHPLLQAGDTEPVPFPESFPQLRRLDRAVVCPICKELFQGPLTRRQCIRSFLDVSKKCPSCHEPAKEASIRRNRALEEMTDAWEAARASLLELAQPPRKRSRDSGVASSSKRTRNASPRKASPEEPDSDIEVLEDDSTDVPAELAENDEAPCPLCAATMPISAIPTHIDRGCPPPKPKAGPLSVGNQKADWKKVFSGAASGKAKVADMKRIVKPNYSLTALGELRALLTEHGLPTTGDRTALENRFQEWIVLFNANLDTSHPSSLPVLRTKLASMEASRKRDKDKGKDDEVDALQSKEGLKRHATDQKSEFERLRQQILNRKNKQSGSAADTAIEVE</sequence>
<feature type="domain" description="SAP" evidence="2">
    <location>
        <begin position="219"/>
        <end position="253"/>
    </location>
</feature>
<feature type="compositionally biased region" description="Acidic residues" evidence="1">
    <location>
        <begin position="127"/>
        <end position="136"/>
    </location>
</feature>
<dbReference type="PROSITE" id="PS50800">
    <property type="entry name" value="SAP"/>
    <property type="match status" value="1"/>
</dbReference>
<evidence type="ECO:0000259" key="2">
    <source>
        <dbReference type="PROSITE" id="PS50800"/>
    </source>
</evidence>
<dbReference type="EMBL" id="RSCE01000003">
    <property type="protein sequence ID" value="RSH84519.1"/>
    <property type="molecule type" value="Genomic_DNA"/>
</dbReference>
<organism evidence="3 4">
    <name type="scientific">Apiotrichum porosum</name>
    <dbReference type="NCBI Taxonomy" id="105984"/>
    <lineage>
        <taxon>Eukaryota</taxon>
        <taxon>Fungi</taxon>
        <taxon>Dikarya</taxon>
        <taxon>Basidiomycota</taxon>
        <taxon>Agaricomycotina</taxon>
        <taxon>Tremellomycetes</taxon>
        <taxon>Trichosporonales</taxon>
        <taxon>Trichosporonaceae</taxon>
        <taxon>Apiotrichum</taxon>
    </lineage>
</organism>
<dbReference type="GO" id="GO:0097505">
    <property type="term" value="C:Rad6-Rad18 complex"/>
    <property type="evidence" value="ECO:0007669"/>
    <property type="project" value="TreeGrafter"/>
</dbReference>
<dbReference type="InterPro" id="IPR039577">
    <property type="entry name" value="Rad18"/>
</dbReference>
<dbReference type="InterPro" id="IPR013083">
    <property type="entry name" value="Znf_RING/FYVE/PHD"/>
</dbReference>
<evidence type="ECO:0000256" key="1">
    <source>
        <dbReference type="SAM" id="MobiDB-lite"/>
    </source>
</evidence>
<dbReference type="GO" id="GO:0061630">
    <property type="term" value="F:ubiquitin protein ligase activity"/>
    <property type="evidence" value="ECO:0007669"/>
    <property type="project" value="InterPro"/>
</dbReference>
<dbReference type="InterPro" id="IPR003034">
    <property type="entry name" value="SAP_dom"/>
</dbReference>
<reference evidence="3 4" key="1">
    <citation type="submission" date="2018-11" db="EMBL/GenBank/DDBJ databases">
        <title>Genome sequence of Apiotrichum porosum DSM 27194.</title>
        <authorList>
            <person name="Aliyu H."/>
            <person name="Gorte O."/>
            <person name="Ochsenreither K."/>
        </authorList>
    </citation>
    <scope>NUCLEOTIDE SEQUENCE [LARGE SCALE GENOMIC DNA]</scope>
    <source>
        <strain evidence="3 4">DSM 27194</strain>
    </source>
</reference>
<dbReference type="SUPFAM" id="SSF57850">
    <property type="entry name" value="RING/U-box"/>
    <property type="match status" value="1"/>
</dbReference>
<proteinExistence type="predicted"/>
<keyword evidence="4" id="KW-1185">Reference proteome</keyword>
<feature type="compositionally biased region" description="Polar residues" evidence="1">
    <location>
        <begin position="320"/>
        <end position="332"/>
    </location>
</feature>
<comment type="caution">
    <text evidence="3">The sequence shown here is derived from an EMBL/GenBank/DDBJ whole genome shotgun (WGS) entry which is preliminary data.</text>
</comment>
<accession>A0A427Y087</accession>
<evidence type="ECO:0000313" key="4">
    <source>
        <dbReference type="Proteomes" id="UP000279236"/>
    </source>
</evidence>
<dbReference type="Proteomes" id="UP000279236">
    <property type="component" value="Unassembled WGS sequence"/>
</dbReference>